<evidence type="ECO:0000256" key="6">
    <source>
        <dbReference type="ARBA" id="ARBA00022989"/>
    </source>
</evidence>
<dbReference type="EMBL" id="CAVMBE010000114">
    <property type="protein sequence ID" value="CAK4034359.1"/>
    <property type="molecule type" value="Genomic_DNA"/>
</dbReference>
<organism evidence="11 12">
    <name type="scientific">Lecanosticta acicola</name>
    <dbReference type="NCBI Taxonomy" id="111012"/>
    <lineage>
        <taxon>Eukaryota</taxon>
        <taxon>Fungi</taxon>
        <taxon>Dikarya</taxon>
        <taxon>Ascomycota</taxon>
        <taxon>Pezizomycotina</taxon>
        <taxon>Dothideomycetes</taxon>
        <taxon>Dothideomycetidae</taxon>
        <taxon>Mycosphaerellales</taxon>
        <taxon>Mycosphaerellaceae</taxon>
        <taxon>Lecanosticta</taxon>
    </lineage>
</organism>
<dbReference type="GO" id="GO:0005886">
    <property type="term" value="C:plasma membrane"/>
    <property type="evidence" value="ECO:0007669"/>
    <property type="project" value="TreeGrafter"/>
</dbReference>
<keyword evidence="3 8" id="KW-0813">Transport</keyword>
<sequence length="540" mass="59263">MPDSHEYDVEKNGGWVSAAGGSEHSGLPHALPETEKRTASLVQYEDGAVPGESFEYGNTWYAKLQRLAGRFQVEQRGIERVPEDERTDVGFKALLNTSTMWLSANMVVSSFAIGILAKPLFYLGVADAMLVCLFFNLIGIMTVAFYSTFGPVFGLRQMVLSRFWFGWWGVKLIAIFNILACVGWSSVNSIVGAQLINAVNRDVPGFAGILIIAFCTIIVCFFGYKVVHAYEFWSWIPATIIWLIVLGVFAHSGDFVDIPWETGTAEMGGVLSFGATVYGFAVGWTSYAADYTVYHPSTQSRKKVFFWTWIGLIIPLLFTEMLGIAIMSATSLDNGDNRYMTGYSASGTGGLLGAVLIYHLGTFGKFCLVVLALTIVANNCPNIYSVALTVQVLSRSAQRVPRFVWTIIGTAIYIAIAIPGYSHFETILENFMNFIGYWLAIYSAISLTDHFVFKRGLPGYNPEHYDQPDQLPPGIAAVAAFAVGVAGMVVGMSQTWFVGPVALHAGDAPYGGDVGSELAFAFAMVSYLILRPIEMRFFKR</sequence>
<keyword evidence="7 8" id="KW-0472">Membrane</keyword>
<feature type="transmembrane region" description="Helical" evidence="10">
    <location>
        <begin position="306"/>
        <end position="330"/>
    </location>
</feature>
<evidence type="ECO:0000313" key="12">
    <source>
        <dbReference type="Proteomes" id="UP001296104"/>
    </source>
</evidence>
<dbReference type="Gene3D" id="1.10.4160.10">
    <property type="entry name" value="Hydantoin permease"/>
    <property type="match status" value="1"/>
</dbReference>
<feature type="transmembrane region" description="Helical" evidence="10">
    <location>
        <begin position="232"/>
        <end position="250"/>
    </location>
</feature>
<keyword evidence="4" id="KW-0597">Phosphoprotein</keyword>
<dbReference type="GO" id="GO:0015851">
    <property type="term" value="P:nucleobase transport"/>
    <property type="evidence" value="ECO:0007669"/>
    <property type="project" value="UniProtKB-ARBA"/>
</dbReference>
<dbReference type="CDD" id="cd11484">
    <property type="entry name" value="SLC-NCS1sbd_CobB-like"/>
    <property type="match status" value="1"/>
</dbReference>
<feature type="transmembrane region" description="Helical" evidence="10">
    <location>
        <begin position="101"/>
        <end position="122"/>
    </location>
</feature>
<evidence type="ECO:0000256" key="9">
    <source>
        <dbReference type="SAM" id="MobiDB-lite"/>
    </source>
</evidence>
<dbReference type="InterPro" id="IPR001248">
    <property type="entry name" value="Pur-cyt_permease"/>
</dbReference>
<evidence type="ECO:0000256" key="5">
    <source>
        <dbReference type="ARBA" id="ARBA00022692"/>
    </source>
</evidence>
<feature type="transmembrane region" description="Helical" evidence="10">
    <location>
        <begin position="205"/>
        <end position="225"/>
    </location>
</feature>
<feature type="region of interest" description="Disordered" evidence="9">
    <location>
        <begin position="1"/>
        <end position="29"/>
    </location>
</feature>
<proteinExistence type="inferred from homology"/>
<feature type="transmembrane region" description="Helical" evidence="10">
    <location>
        <begin position="510"/>
        <end position="530"/>
    </location>
</feature>
<dbReference type="GO" id="GO:0000329">
    <property type="term" value="C:fungal-type vacuole membrane"/>
    <property type="evidence" value="ECO:0007669"/>
    <property type="project" value="TreeGrafter"/>
</dbReference>
<dbReference type="Pfam" id="PF02133">
    <property type="entry name" value="Transp_cyt_pur"/>
    <property type="match status" value="1"/>
</dbReference>
<dbReference type="PIRSF" id="PIRSF002744">
    <property type="entry name" value="Pur-cyt_permease"/>
    <property type="match status" value="1"/>
</dbReference>
<feature type="transmembrane region" description="Helical" evidence="10">
    <location>
        <begin position="128"/>
        <end position="153"/>
    </location>
</feature>
<feature type="transmembrane region" description="Helical" evidence="10">
    <location>
        <begin position="403"/>
        <end position="422"/>
    </location>
</feature>
<name>A0AAI9EFI6_9PEZI</name>
<evidence type="ECO:0000313" key="11">
    <source>
        <dbReference type="EMBL" id="CAK4034359.1"/>
    </source>
</evidence>
<feature type="transmembrane region" description="Helical" evidence="10">
    <location>
        <begin position="165"/>
        <end position="185"/>
    </location>
</feature>
<feature type="compositionally biased region" description="Basic and acidic residues" evidence="9">
    <location>
        <begin position="1"/>
        <end position="11"/>
    </location>
</feature>
<reference evidence="11" key="1">
    <citation type="submission" date="2023-11" db="EMBL/GenBank/DDBJ databases">
        <authorList>
            <person name="Alioto T."/>
            <person name="Alioto T."/>
            <person name="Gomez Garrido J."/>
        </authorList>
    </citation>
    <scope>NUCLEOTIDE SEQUENCE</scope>
</reference>
<protein>
    <submittedName>
        <fullName evidence="11">Purine-cytosine permease fcyB</fullName>
    </submittedName>
</protein>
<dbReference type="GO" id="GO:0022857">
    <property type="term" value="F:transmembrane transporter activity"/>
    <property type="evidence" value="ECO:0007669"/>
    <property type="project" value="InterPro"/>
</dbReference>
<evidence type="ECO:0000256" key="4">
    <source>
        <dbReference type="ARBA" id="ARBA00022553"/>
    </source>
</evidence>
<evidence type="ECO:0000256" key="1">
    <source>
        <dbReference type="ARBA" id="ARBA00004141"/>
    </source>
</evidence>
<comment type="similarity">
    <text evidence="2 8">Belongs to the purine-cytosine permease (2.A.39) family.</text>
</comment>
<keyword evidence="12" id="KW-1185">Reference proteome</keyword>
<evidence type="ECO:0000256" key="7">
    <source>
        <dbReference type="ARBA" id="ARBA00023136"/>
    </source>
</evidence>
<dbReference type="AlphaFoldDB" id="A0AAI9EFI6"/>
<comment type="caution">
    <text evidence="11">The sequence shown here is derived from an EMBL/GenBank/DDBJ whole genome shotgun (WGS) entry which is preliminary data.</text>
</comment>
<feature type="transmembrane region" description="Helical" evidence="10">
    <location>
        <begin position="434"/>
        <end position="453"/>
    </location>
</feature>
<comment type="subcellular location">
    <subcellularLocation>
        <location evidence="1">Membrane</location>
        <topology evidence="1">Multi-pass membrane protein</topology>
    </subcellularLocation>
</comment>
<evidence type="ECO:0000256" key="3">
    <source>
        <dbReference type="ARBA" id="ARBA00022448"/>
    </source>
</evidence>
<evidence type="ECO:0000256" key="2">
    <source>
        <dbReference type="ARBA" id="ARBA00008974"/>
    </source>
</evidence>
<dbReference type="Proteomes" id="UP001296104">
    <property type="component" value="Unassembled WGS sequence"/>
</dbReference>
<keyword evidence="5 10" id="KW-0812">Transmembrane</keyword>
<feature type="transmembrane region" description="Helical" evidence="10">
    <location>
        <begin position="474"/>
        <end position="498"/>
    </location>
</feature>
<evidence type="ECO:0000256" key="10">
    <source>
        <dbReference type="SAM" id="Phobius"/>
    </source>
</evidence>
<dbReference type="FunFam" id="1.10.4160.10:FF:000002">
    <property type="entry name" value="Purine-cytosine permease fcyB"/>
    <property type="match status" value="1"/>
</dbReference>
<dbReference type="PANTHER" id="PTHR31806:SF1">
    <property type="entry name" value="PURINE-CYTOSINE PERMEASE FCY2-RELATED"/>
    <property type="match status" value="1"/>
</dbReference>
<gene>
    <name evidence="11" type="ORF">LECACI_7A009517</name>
</gene>
<evidence type="ECO:0000256" key="8">
    <source>
        <dbReference type="PIRNR" id="PIRNR002744"/>
    </source>
</evidence>
<feature type="transmembrane region" description="Helical" evidence="10">
    <location>
        <begin position="270"/>
        <end position="294"/>
    </location>
</feature>
<keyword evidence="6 10" id="KW-1133">Transmembrane helix</keyword>
<dbReference type="PANTHER" id="PTHR31806">
    <property type="entry name" value="PURINE-CYTOSINE PERMEASE FCY2-RELATED"/>
    <property type="match status" value="1"/>
</dbReference>
<dbReference type="InterPro" id="IPR026030">
    <property type="entry name" value="Pur-cyt_permease_Fcy2/21/22"/>
</dbReference>
<feature type="transmembrane region" description="Helical" evidence="10">
    <location>
        <begin position="350"/>
        <end position="376"/>
    </location>
</feature>
<accession>A0AAI9EFI6</accession>